<gene>
    <name evidence="2" type="ORF">M5D96_011711</name>
</gene>
<dbReference type="EMBL" id="JAMKOV010000035">
    <property type="protein sequence ID" value="KAI8035488.1"/>
    <property type="molecule type" value="Genomic_DNA"/>
</dbReference>
<dbReference type="Proteomes" id="UP001059596">
    <property type="component" value="Unassembled WGS sequence"/>
</dbReference>
<organism evidence="2 3">
    <name type="scientific">Drosophila gunungcola</name>
    <name type="common">fruit fly</name>
    <dbReference type="NCBI Taxonomy" id="103775"/>
    <lineage>
        <taxon>Eukaryota</taxon>
        <taxon>Metazoa</taxon>
        <taxon>Ecdysozoa</taxon>
        <taxon>Arthropoda</taxon>
        <taxon>Hexapoda</taxon>
        <taxon>Insecta</taxon>
        <taxon>Pterygota</taxon>
        <taxon>Neoptera</taxon>
        <taxon>Endopterygota</taxon>
        <taxon>Diptera</taxon>
        <taxon>Brachycera</taxon>
        <taxon>Muscomorpha</taxon>
        <taxon>Ephydroidea</taxon>
        <taxon>Drosophilidae</taxon>
        <taxon>Drosophila</taxon>
        <taxon>Sophophora</taxon>
    </lineage>
</organism>
<feature type="transmembrane region" description="Helical" evidence="1">
    <location>
        <begin position="6"/>
        <end position="27"/>
    </location>
</feature>
<evidence type="ECO:0000256" key="1">
    <source>
        <dbReference type="SAM" id="Phobius"/>
    </source>
</evidence>
<comment type="caution">
    <text evidence="2">The sequence shown here is derived from an EMBL/GenBank/DDBJ whole genome shotgun (WGS) entry which is preliminary data.</text>
</comment>
<dbReference type="AlphaFoldDB" id="A0A9P9YEU7"/>
<keyword evidence="3" id="KW-1185">Reference proteome</keyword>
<sequence length="86" mass="9754">MIPQLIFVFVPIAASIVYGILNMWSLLTKCGEFNRITEVLVLEAQLQEMVDDFDQTLNPEDAQENLGAKFISSFRADVKSQFKNGR</sequence>
<accession>A0A9P9YEU7</accession>
<name>A0A9P9YEU7_9MUSC</name>
<keyword evidence="1" id="KW-0812">Transmembrane</keyword>
<keyword evidence="1" id="KW-0472">Membrane</keyword>
<proteinExistence type="predicted"/>
<evidence type="ECO:0000313" key="3">
    <source>
        <dbReference type="Proteomes" id="UP001059596"/>
    </source>
</evidence>
<keyword evidence="1" id="KW-1133">Transmembrane helix</keyword>
<reference evidence="2" key="1">
    <citation type="journal article" date="2023" name="Genome Biol. Evol.">
        <title>Long-read-based Genome Assembly of Drosophila gunungcola Reveals Fewer Chemosensory Genes in Flower-breeding Species.</title>
        <authorList>
            <person name="Negi A."/>
            <person name="Liao B.Y."/>
            <person name="Yeh S.D."/>
        </authorList>
    </citation>
    <scope>NUCLEOTIDE SEQUENCE</scope>
    <source>
        <strain evidence="2">Sukarami</strain>
    </source>
</reference>
<evidence type="ECO:0000313" key="2">
    <source>
        <dbReference type="EMBL" id="KAI8035488.1"/>
    </source>
</evidence>
<protein>
    <submittedName>
        <fullName evidence="2">Uncharacterized protein</fullName>
    </submittedName>
</protein>